<dbReference type="PROSITE" id="PS50195">
    <property type="entry name" value="PX"/>
    <property type="match status" value="1"/>
</dbReference>
<dbReference type="GO" id="GO:0034727">
    <property type="term" value="P:piecemeal microautophagy of the nucleus"/>
    <property type="evidence" value="ECO:0007669"/>
    <property type="project" value="TreeGrafter"/>
</dbReference>
<dbReference type="AlphaFoldDB" id="A0AAU9WFH1"/>
<dbReference type="Gene3D" id="1.20.1270.60">
    <property type="entry name" value="Arfaptin homology (AH) domain/BAR domain"/>
    <property type="match status" value="1"/>
</dbReference>
<dbReference type="GO" id="GO:0061709">
    <property type="term" value="P:reticulophagy"/>
    <property type="evidence" value="ECO:0007669"/>
    <property type="project" value="TreeGrafter"/>
</dbReference>
<keyword evidence="6" id="KW-0446">Lipid-binding</keyword>
<dbReference type="CDD" id="cd06860">
    <property type="entry name" value="PX_SNX7_30_like"/>
    <property type="match status" value="1"/>
</dbReference>
<dbReference type="Pfam" id="PF00787">
    <property type="entry name" value="PX"/>
    <property type="match status" value="1"/>
</dbReference>
<dbReference type="InterPro" id="IPR001683">
    <property type="entry name" value="PX_dom"/>
</dbReference>
<dbReference type="Proteomes" id="UP001159428">
    <property type="component" value="Unassembled WGS sequence"/>
</dbReference>
<comment type="caution">
    <text evidence="10">The sequence shown here is derived from an EMBL/GenBank/DDBJ whole genome shotgun (WGS) entry which is preliminary data.</text>
</comment>
<name>A0AAU9WFH1_9CNID</name>
<dbReference type="GO" id="GO:0005769">
    <property type="term" value="C:early endosome"/>
    <property type="evidence" value="ECO:0007669"/>
    <property type="project" value="TreeGrafter"/>
</dbReference>
<keyword evidence="7" id="KW-0472">Membrane</keyword>
<evidence type="ECO:0000259" key="9">
    <source>
        <dbReference type="PROSITE" id="PS50195"/>
    </source>
</evidence>
<dbReference type="InterPro" id="IPR027267">
    <property type="entry name" value="AH/BAR_dom_sf"/>
</dbReference>
<organism evidence="10 11">
    <name type="scientific">Pocillopora meandrina</name>
    <dbReference type="NCBI Taxonomy" id="46732"/>
    <lineage>
        <taxon>Eukaryota</taxon>
        <taxon>Metazoa</taxon>
        <taxon>Cnidaria</taxon>
        <taxon>Anthozoa</taxon>
        <taxon>Hexacorallia</taxon>
        <taxon>Scleractinia</taxon>
        <taxon>Astrocoeniina</taxon>
        <taxon>Pocilloporidae</taxon>
        <taxon>Pocillopora</taxon>
    </lineage>
</organism>
<comment type="similarity">
    <text evidence="3">Belongs to the sorting nexin family.</text>
</comment>
<proteinExistence type="inferred from homology"/>
<evidence type="ECO:0000256" key="4">
    <source>
        <dbReference type="ARBA" id="ARBA00022448"/>
    </source>
</evidence>
<evidence type="ECO:0000313" key="11">
    <source>
        <dbReference type="Proteomes" id="UP001159428"/>
    </source>
</evidence>
<keyword evidence="5" id="KW-0963">Cytoplasm</keyword>
<evidence type="ECO:0000256" key="5">
    <source>
        <dbReference type="ARBA" id="ARBA00022490"/>
    </source>
</evidence>
<dbReference type="GO" id="GO:0000422">
    <property type="term" value="P:autophagy of mitochondrion"/>
    <property type="evidence" value="ECO:0007669"/>
    <property type="project" value="TreeGrafter"/>
</dbReference>
<accession>A0AAU9WFH1</accession>
<evidence type="ECO:0000256" key="3">
    <source>
        <dbReference type="ARBA" id="ARBA00010883"/>
    </source>
</evidence>
<feature type="compositionally biased region" description="Basic and acidic residues" evidence="8">
    <location>
        <begin position="372"/>
        <end position="386"/>
    </location>
</feature>
<dbReference type="Gene3D" id="3.30.1520.10">
    <property type="entry name" value="Phox-like domain"/>
    <property type="match status" value="1"/>
</dbReference>
<dbReference type="SMART" id="SM00312">
    <property type="entry name" value="PX"/>
    <property type="match status" value="1"/>
</dbReference>
<dbReference type="PANTHER" id="PTHR45949">
    <property type="entry name" value="SORTING NEXIN-4"/>
    <property type="match status" value="1"/>
</dbReference>
<dbReference type="PANTHER" id="PTHR45949:SF2">
    <property type="entry name" value="SORTING NEXIN-4"/>
    <property type="match status" value="1"/>
</dbReference>
<dbReference type="SUPFAM" id="SSF103657">
    <property type="entry name" value="BAR/IMD domain-like"/>
    <property type="match status" value="1"/>
</dbReference>
<sequence length="466" mass="54038">MTILITICNMADDIDTFNPFENEKHDDGPREEQAVLPDSPGGEDHLEHSIYLDTSSADKNTPFLESFKIGGYDDVGQVKDLNVTVDDPEKHVGGYVSYSVTTKTTRGQFDHPEYSVRRRYQDFLWLRHRLEESYPTHIIPPLPEKHSFTKHFDRFAPEFLKSRQIALNKFVSRIADHPVMSFNDNFHVFLTAKTWELTSVKKQGPGLMSRMSDSMKNMASSWMLKSREPEFQEMADYTKAFREKMLAVEAASDKIAKDRFDLLEMYKEYIPIFNLWADAEHKLTDPLHAMASAFDKNSSALITLLKAQDSRFMEPIHEYVLYTDAIKSTLKHRDTIHMEYEVTLEELSRKKAEKEELDKGTGGGRSFGFFSKDPEQAKQDKRERVDSNIEELSKLAEQGSDRLECANVDLKADIERWNKNKRTDFRELFAEYSERHITYYQECLAAWQEALQIVTGSQQDQDLEES</sequence>
<evidence type="ECO:0000256" key="8">
    <source>
        <dbReference type="SAM" id="MobiDB-lite"/>
    </source>
</evidence>
<evidence type="ECO:0000313" key="10">
    <source>
        <dbReference type="EMBL" id="CAH3115539.1"/>
    </source>
</evidence>
<keyword evidence="4" id="KW-0813">Transport</keyword>
<dbReference type="GO" id="GO:0015031">
    <property type="term" value="P:protein transport"/>
    <property type="evidence" value="ECO:0007669"/>
    <property type="project" value="TreeGrafter"/>
</dbReference>
<dbReference type="GO" id="GO:0035091">
    <property type="term" value="F:phosphatidylinositol binding"/>
    <property type="evidence" value="ECO:0007669"/>
    <property type="project" value="InterPro"/>
</dbReference>
<reference evidence="10 11" key="1">
    <citation type="submission" date="2022-05" db="EMBL/GenBank/DDBJ databases">
        <authorList>
            <consortium name="Genoscope - CEA"/>
            <person name="William W."/>
        </authorList>
    </citation>
    <scope>NUCLEOTIDE SEQUENCE [LARGE SCALE GENOMIC DNA]</scope>
</reference>
<evidence type="ECO:0000256" key="6">
    <source>
        <dbReference type="ARBA" id="ARBA00023121"/>
    </source>
</evidence>
<dbReference type="GO" id="GO:0000407">
    <property type="term" value="C:phagophore assembly site"/>
    <property type="evidence" value="ECO:0007669"/>
    <property type="project" value="TreeGrafter"/>
</dbReference>
<protein>
    <recommendedName>
        <fullName evidence="9">PX domain-containing protein</fullName>
    </recommendedName>
</protein>
<evidence type="ECO:0000256" key="1">
    <source>
        <dbReference type="ARBA" id="ARBA00004184"/>
    </source>
</evidence>
<dbReference type="GO" id="GO:0032456">
    <property type="term" value="P:endocytic recycling"/>
    <property type="evidence" value="ECO:0007669"/>
    <property type="project" value="TreeGrafter"/>
</dbReference>
<dbReference type="InterPro" id="IPR015404">
    <property type="entry name" value="Vps5_C"/>
</dbReference>
<dbReference type="SUPFAM" id="SSF64268">
    <property type="entry name" value="PX domain"/>
    <property type="match status" value="1"/>
</dbReference>
<feature type="domain" description="PX" evidence="9">
    <location>
        <begin position="76"/>
        <end position="197"/>
    </location>
</feature>
<feature type="compositionally biased region" description="Basic and acidic residues" evidence="8">
    <location>
        <begin position="21"/>
        <end position="33"/>
    </location>
</feature>
<gene>
    <name evidence="10" type="ORF">PMEA_00006911</name>
</gene>
<feature type="region of interest" description="Disordered" evidence="8">
    <location>
        <begin position="353"/>
        <end position="386"/>
    </location>
</feature>
<keyword evidence="11" id="KW-1185">Reference proteome</keyword>
<dbReference type="EMBL" id="CALNXJ010000015">
    <property type="protein sequence ID" value="CAH3115539.1"/>
    <property type="molecule type" value="Genomic_DNA"/>
</dbReference>
<evidence type="ECO:0000256" key="2">
    <source>
        <dbReference type="ARBA" id="ARBA00004496"/>
    </source>
</evidence>
<feature type="region of interest" description="Disordered" evidence="8">
    <location>
        <begin position="16"/>
        <end position="46"/>
    </location>
</feature>
<dbReference type="Pfam" id="PF09325">
    <property type="entry name" value="Vps5"/>
    <property type="match status" value="1"/>
</dbReference>
<dbReference type="InterPro" id="IPR036871">
    <property type="entry name" value="PX_dom_sf"/>
</dbReference>
<comment type="subcellular location">
    <subcellularLocation>
        <location evidence="2">Cytoplasm</location>
    </subcellularLocation>
    <subcellularLocation>
        <location evidence="1">Endomembrane system</location>
        <topology evidence="1">Peripheral membrane protein</topology>
    </subcellularLocation>
</comment>
<evidence type="ECO:0000256" key="7">
    <source>
        <dbReference type="ARBA" id="ARBA00023136"/>
    </source>
</evidence>